<proteinExistence type="predicted"/>
<evidence type="ECO:0000313" key="3">
    <source>
        <dbReference type="Proteomes" id="UP001236369"/>
    </source>
</evidence>
<dbReference type="Proteomes" id="UP001236369">
    <property type="component" value="Unassembled WGS sequence"/>
</dbReference>
<reference evidence="2 3" key="1">
    <citation type="submission" date="2023-07" db="EMBL/GenBank/DDBJ databases">
        <title>Genomic Encyclopedia of Type Strains, Phase IV (KMG-IV): sequencing the most valuable type-strain genomes for metagenomic binning, comparative biology and taxonomic classification.</title>
        <authorList>
            <person name="Goeker M."/>
        </authorList>
    </citation>
    <scope>NUCLEOTIDE SEQUENCE [LARGE SCALE GENOMIC DNA]</scope>
    <source>
        <strain evidence="2 3">DSM 19562</strain>
    </source>
</reference>
<dbReference type="EMBL" id="JAUSVV010000003">
    <property type="protein sequence ID" value="MDQ0442585.1"/>
    <property type="molecule type" value="Genomic_DNA"/>
</dbReference>
<gene>
    <name evidence="2" type="ORF">QO016_002079</name>
</gene>
<evidence type="ECO:0000256" key="1">
    <source>
        <dbReference type="SAM" id="MobiDB-lite"/>
    </source>
</evidence>
<name>A0ABU0HLL6_9HYPH</name>
<evidence type="ECO:0000313" key="2">
    <source>
        <dbReference type="EMBL" id="MDQ0442585.1"/>
    </source>
</evidence>
<protein>
    <submittedName>
        <fullName evidence="2">Uncharacterized protein</fullName>
    </submittedName>
</protein>
<sequence length="36" mass="4088">MGQRREDVQKGQGEAGWPTEQRYIHSAGFALNLREA</sequence>
<organism evidence="2 3">
    <name type="scientific">Methylobacterium persicinum</name>
    <dbReference type="NCBI Taxonomy" id="374426"/>
    <lineage>
        <taxon>Bacteria</taxon>
        <taxon>Pseudomonadati</taxon>
        <taxon>Pseudomonadota</taxon>
        <taxon>Alphaproteobacteria</taxon>
        <taxon>Hyphomicrobiales</taxon>
        <taxon>Methylobacteriaceae</taxon>
        <taxon>Methylobacterium</taxon>
    </lineage>
</organism>
<accession>A0ABU0HLL6</accession>
<feature type="region of interest" description="Disordered" evidence="1">
    <location>
        <begin position="1"/>
        <end position="20"/>
    </location>
</feature>
<comment type="caution">
    <text evidence="2">The sequence shown here is derived from an EMBL/GenBank/DDBJ whole genome shotgun (WGS) entry which is preliminary data.</text>
</comment>
<keyword evidence="3" id="KW-1185">Reference proteome</keyword>